<reference evidence="5" key="1">
    <citation type="submission" date="2021-12" db="EMBL/GenBank/DDBJ databases">
        <authorList>
            <person name="Zaccaron A."/>
            <person name="Stergiopoulos I."/>
        </authorList>
    </citation>
    <scope>NUCLEOTIDE SEQUENCE</scope>
    <source>
        <strain evidence="5">Race5_Kim</strain>
    </source>
</reference>
<dbReference type="PANTHER" id="PTHR43098:SF5">
    <property type="entry name" value="DUAL-FUNCTIONAL MONOOXYGENASE_METHYLTRANSFERASE PSOF"/>
    <property type="match status" value="1"/>
</dbReference>
<keyword evidence="2" id="KW-0274">FAD</keyword>
<evidence type="ECO:0000313" key="6">
    <source>
        <dbReference type="Proteomes" id="UP000756132"/>
    </source>
</evidence>
<evidence type="ECO:0000256" key="4">
    <source>
        <dbReference type="ARBA" id="ARBA00023002"/>
    </source>
</evidence>
<keyword evidence="6" id="KW-1185">Reference proteome</keyword>
<name>A0A9Q8L685_PASFU</name>
<dbReference type="Gene3D" id="3.50.50.60">
    <property type="entry name" value="FAD/NAD(P)-binding domain"/>
    <property type="match status" value="1"/>
</dbReference>
<dbReference type="OrthoDB" id="66881at2759"/>
<organism evidence="5 6">
    <name type="scientific">Passalora fulva</name>
    <name type="common">Tomato leaf mold</name>
    <name type="synonym">Cladosporium fulvum</name>
    <dbReference type="NCBI Taxonomy" id="5499"/>
    <lineage>
        <taxon>Eukaryota</taxon>
        <taxon>Fungi</taxon>
        <taxon>Dikarya</taxon>
        <taxon>Ascomycota</taxon>
        <taxon>Pezizomycotina</taxon>
        <taxon>Dothideomycetes</taxon>
        <taxon>Dothideomycetidae</taxon>
        <taxon>Mycosphaerellales</taxon>
        <taxon>Mycosphaerellaceae</taxon>
        <taxon>Fulvia</taxon>
    </lineage>
</organism>
<keyword evidence="4" id="KW-0560">Oxidoreductase</keyword>
<keyword evidence="3" id="KW-0521">NADP</keyword>
<protein>
    <submittedName>
        <fullName evidence="5">Cyclohexanone 1,2-monooxygenase</fullName>
    </submittedName>
</protein>
<dbReference type="GeneID" id="71981419"/>
<dbReference type="GO" id="GO:0016491">
    <property type="term" value="F:oxidoreductase activity"/>
    <property type="evidence" value="ECO:0007669"/>
    <property type="project" value="UniProtKB-KW"/>
</dbReference>
<evidence type="ECO:0000256" key="1">
    <source>
        <dbReference type="ARBA" id="ARBA00022630"/>
    </source>
</evidence>
<sequence length="306" mass="34153">MNRRDSACSKRYGSKAMVSGSCLAPSTTLLSTKQPIKVPRTSSAGRYARLSRIRKRLENCSLTTCTRDDRCVMATPRTNRNIFEQFNRPNVDIVDLRETPITHIEPKGIYTSDGTLHELDVLILATGFDAVEGNYTRCSIRGRDGLSLKDVWKDSTNSSGFPNLFTITGPKGPFTNIPPTIEAQVEWATSLIKEGQKEVSPVIEATQEGEQKWSKLCDELAANSLFWKAEDNWIFRANVSGKARTLRWVGTMKSSRSRSRQDIRTSSRSMVGQCFEVVTVPVVSRAPWCIKSLQSRQKANPGTLAQ</sequence>
<evidence type="ECO:0000313" key="5">
    <source>
        <dbReference type="EMBL" id="UJO11630.1"/>
    </source>
</evidence>
<dbReference type="PANTHER" id="PTHR43098">
    <property type="entry name" value="L-ORNITHINE N(5)-MONOOXYGENASE-RELATED"/>
    <property type="match status" value="1"/>
</dbReference>
<dbReference type="KEGG" id="ffu:CLAFUR5_01541"/>
<keyword evidence="1" id="KW-0285">Flavoprotein</keyword>
<accession>A0A9Q8L685</accession>
<reference evidence="5" key="2">
    <citation type="journal article" date="2022" name="Microb. Genom.">
        <title>A chromosome-scale genome assembly of the tomato pathogen Cladosporium fulvum reveals a compartmentalized genome architecture and the presence of a dispensable chromosome.</title>
        <authorList>
            <person name="Zaccaron A.Z."/>
            <person name="Chen L.H."/>
            <person name="Samaras A."/>
            <person name="Stergiopoulos I."/>
        </authorList>
    </citation>
    <scope>NUCLEOTIDE SEQUENCE</scope>
    <source>
        <strain evidence="5">Race5_Kim</strain>
    </source>
</reference>
<proteinExistence type="predicted"/>
<dbReference type="EMBL" id="CP090163">
    <property type="protein sequence ID" value="UJO11630.1"/>
    <property type="molecule type" value="Genomic_DNA"/>
</dbReference>
<evidence type="ECO:0000256" key="2">
    <source>
        <dbReference type="ARBA" id="ARBA00022827"/>
    </source>
</evidence>
<dbReference type="SUPFAM" id="SSF51905">
    <property type="entry name" value="FAD/NAD(P)-binding domain"/>
    <property type="match status" value="1"/>
</dbReference>
<dbReference type="InterPro" id="IPR036188">
    <property type="entry name" value="FAD/NAD-bd_sf"/>
</dbReference>
<gene>
    <name evidence="5" type="ORF">CLAFUR5_01541</name>
</gene>
<dbReference type="Proteomes" id="UP000756132">
    <property type="component" value="Chromosome 1"/>
</dbReference>
<dbReference type="AlphaFoldDB" id="A0A9Q8L685"/>
<dbReference type="InterPro" id="IPR050775">
    <property type="entry name" value="FAD-binding_Monooxygenases"/>
</dbReference>
<dbReference type="RefSeq" id="XP_047755996.1">
    <property type="nucleotide sequence ID" value="XM_047900689.1"/>
</dbReference>
<evidence type="ECO:0000256" key="3">
    <source>
        <dbReference type="ARBA" id="ARBA00022857"/>
    </source>
</evidence>